<evidence type="ECO:0000256" key="5">
    <source>
        <dbReference type="ARBA" id="ARBA00022827"/>
    </source>
</evidence>
<dbReference type="OrthoDB" id="269227at2759"/>
<feature type="binding site" evidence="8">
    <location>
        <position position="281"/>
    </location>
    <ligand>
        <name>FAD</name>
        <dbReference type="ChEBI" id="CHEBI:57692"/>
    </ligand>
</feature>
<feature type="active site" description="Proton donor" evidence="7">
    <location>
        <position position="568"/>
    </location>
</feature>
<dbReference type="InterPro" id="IPR036188">
    <property type="entry name" value="FAD/NAD-bd_sf"/>
</dbReference>
<evidence type="ECO:0000259" key="9">
    <source>
        <dbReference type="PROSITE" id="PS00624"/>
    </source>
</evidence>
<protein>
    <recommendedName>
        <fullName evidence="9">Glucose-methanol-choline oxidoreductase N-terminal domain-containing protein</fullName>
    </recommendedName>
</protein>
<comment type="cofactor">
    <cofactor evidence="1 8">
        <name>FAD</name>
        <dbReference type="ChEBI" id="CHEBI:57692"/>
    </cofactor>
</comment>
<dbReference type="PANTHER" id="PTHR11552:SF201">
    <property type="entry name" value="GLUCOSE-METHANOL-CHOLINE OXIDOREDUCTASE N-TERMINAL DOMAIN-CONTAINING PROTEIN"/>
    <property type="match status" value="1"/>
</dbReference>
<dbReference type="EMBL" id="AYKW01000017">
    <property type="protein sequence ID" value="PIL30032.1"/>
    <property type="molecule type" value="Genomic_DNA"/>
</dbReference>
<dbReference type="PROSITE" id="PS00624">
    <property type="entry name" value="GMC_OXRED_2"/>
    <property type="match status" value="1"/>
</dbReference>
<keyword evidence="11" id="KW-1185">Reference proteome</keyword>
<dbReference type="InterPro" id="IPR007867">
    <property type="entry name" value="GMC_OxRtase_C"/>
</dbReference>
<reference evidence="10 11" key="1">
    <citation type="journal article" date="2015" name="Sci. Rep.">
        <title>Chromosome-level genome map provides insights into diverse defense mechanisms in the medicinal fungus Ganoderma sinense.</title>
        <authorList>
            <person name="Zhu Y."/>
            <person name="Xu J."/>
            <person name="Sun C."/>
            <person name="Zhou S."/>
            <person name="Xu H."/>
            <person name="Nelson D.R."/>
            <person name="Qian J."/>
            <person name="Song J."/>
            <person name="Luo H."/>
            <person name="Xiang L."/>
            <person name="Li Y."/>
            <person name="Xu Z."/>
            <person name="Ji A."/>
            <person name="Wang L."/>
            <person name="Lu S."/>
            <person name="Hayward A."/>
            <person name="Sun W."/>
            <person name="Li X."/>
            <person name="Schwartz D.C."/>
            <person name="Wang Y."/>
            <person name="Chen S."/>
        </authorList>
    </citation>
    <scope>NUCLEOTIDE SEQUENCE [LARGE SCALE GENOMIC DNA]</scope>
    <source>
        <strain evidence="10 11">ZZ0214-1</strain>
    </source>
</reference>
<evidence type="ECO:0000256" key="2">
    <source>
        <dbReference type="ARBA" id="ARBA00010790"/>
    </source>
</evidence>
<dbReference type="GO" id="GO:0050660">
    <property type="term" value="F:flavin adenine dinucleotide binding"/>
    <property type="evidence" value="ECO:0007669"/>
    <property type="project" value="InterPro"/>
</dbReference>
<gene>
    <name evidence="10" type="ORF">GSI_07944</name>
</gene>
<dbReference type="SUPFAM" id="SSF54373">
    <property type="entry name" value="FAD-linked reductases, C-terminal domain"/>
    <property type="match status" value="1"/>
</dbReference>
<sequence>MDVNFHLGTPPGTLTCPSSLPKALKHDLSPAGPLDDDSLIHTTPPLAPTPSLQFATTIMSGSFLTTLDQVSGKAFDYIIIGGGTAGLVLAARLSEDPAKSVLVLEAGGAHLGDPMIDLPASYGKFFKNEEGKGLGGSSATNFYLWNRPGEEDVNAWERLGNPGWNWKNFLKYSIKCEKLIPASEEASTAERLTYDEKLHGADGPVVLGWPNMRPGWDVVLQDTLEALGIPRIFEPQGGDRVGSSMDLSTVDPRTNKRVTSVAYLEQAGTRPNLKVLVNAPVARILSVPGEGFTTSGVEFLFGGEKHTVSTAVNGEVVLSAGAIKSPQVLELSGIGDTKILNALGIETKVDLPSVGTNAQDHLFAGVAYELKDPEKYNTIDPLLDPAVAEEHLKLYAEGKGLFTLGIVGISMAPLKSISDNAGEIESTVPTGGDAPGLAEQRAEQVARFKEGAANAEFVTIPGFYSFPNPPSPGAKHVSVCTTLNRPFSRGTIHAASRDPLAPPEIDPHYFEEDIDRLTYIEQVKFVRKLAQTEPFASLLGREVNPGPDVRSDADISLWLKKYLTTVHHTSSTCSMLPRDKGGVVDPELRVYGTKGLRVVDLSVVPLIPSAHTQSIVYAVAEQAADIIKGNGLYITAKCTG</sequence>
<comment type="similarity">
    <text evidence="2">Belongs to the GMC oxidoreductase family.</text>
</comment>
<keyword evidence="3" id="KW-0285">Flavoprotein</keyword>
<name>A0A2G8S8C3_9APHY</name>
<keyword evidence="6" id="KW-0560">Oxidoreductase</keyword>
<evidence type="ECO:0000313" key="10">
    <source>
        <dbReference type="EMBL" id="PIL30032.1"/>
    </source>
</evidence>
<dbReference type="Pfam" id="PF00732">
    <property type="entry name" value="GMC_oxred_N"/>
    <property type="match status" value="1"/>
</dbReference>
<feature type="active site" description="Proton acceptor" evidence="7">
    <location>
        <position position="611"/>
    </location>
</feature>
<dbReference type="GO" id="GO:0016614">
    <property type="term" value="F:oxidoreductase activity, acting on CH-OH group of donors"/>
    <property type="evidence" value="ECO:0007669"/>
    <property type="project" value="InterPro"/>
</dbReference>
<evidence type="ECO:0000256" key="4">
    <source>
        <dbReference type="ARBA" id="ARBA00022729"/>
    </source>
</evidence>
<evidence type="ECO:0000256" key="1">
    <source>
        <dbReference type="ARBA" id="ARBA00001974"/>
    </source>
</evidence>
<dbReference type="Proteomes" id="UP000230002">
    <property type="component" value="Unassembled WGS sequence"/>
</dbReference>
<dbReference type="STRING" id="1077348.A0A2G8S8C3"/>
<evidence type="ECO:0000256" key="3">
    <source>
        <dbReference type="ARBA" id="ARBA00022630"/>
    </source>
</evidence>
<organism evidence="10 11">
    <name type="scientific">Ganoderma sinense ZZ0214-1</name>
    <dbReference type="NCBI Taxonomy" id="1077348"/>
    <lineage>
        <taxon>Eukaryota</taxon>
        <taxon>Fungi</taxon>
        <taxon>Dikarya</taxon>
        <taxon>Basidiomycota</taxon>
        <taxon>Agaricomycotina</taxon>
        <taxon>Agaricomycetes</taxon>
        <taxon>Polyporales</taxon>
        <taxon>Polyporaceae</taxon>
        <taxon>Ganoderma</taxon>
    </lineage>
</organism>
<evidence type="ECO:0000256" key="6">
    <source>
        <dbReference type="ARBA" id="ARBA00023002"/>
    </source>
</evidence>
<comment type="caution">
    <text evidence="10">The sequence shown here is derived from an EMBL/GenBank/DDBJ whole genome shotgun (WGS) entry which is preliminary data.</text>
</comment>
<proteinExistence type="inferred from homology"/>
<evidence type="ECO:0000256" key="7">
    <source>
        <dbReference type="PIRSR" id="PIRSR000137-1"/>
    </source>
</evidence>
<dbReference type="SUPFAM" id="SSF51905">
    <property type="entry name" value="FAD/NAD(P)-binding domain"/>
    <property type="match status" value="1"/>
</dbReference>
<keyword evidence="4" id="KW-0732">Signal</keyword>
<evidence type="ECO:0000256" key="8">
    <source>
        <dbReference type="PIRSR" id="PIRSR000137-2"/>
    </source>
</evidence>
<dbReference type="Gene3D" id="3.50.50.60">
    <property type="entry name" value="FAD/NAD(P)-binding domain"/>
    <property type="match status" value="2"/>
</dbReference>
<dbReference type="AlphaFoldDB" id="A0A2G8S8C3"/>
<feature type="domain" description="Glucose-methanol-choline oxidoreductase N-terminal" evidence="9">
    <location>
        <begin position="321"/>
        <end position="335"/>
    </location>
</feature>
<dbReference type="Pfam" id="PF05199">
    <property type="entry name" value="GMC_oxred_C"/>
    <property type="match status" value="1"/>
</dbReference>
<evidence type="ECO:0000313" key="11">
    <source>
        <dbReference type="Proteomes" id="UP000230002"/>
    </source>
</evidence>
<accession>A0A2G8S8C3</accession>
<dbReference type="InterPro" id="IPR000172">
    <property type="entry name" value="GMC_OxRdtase_N"/>
</dbReference>
<keyword evidence="5 8" id="KW-0274">FAD</keyword>
<dbReference type="InterPro" id="IPR012132">
    <property type="entry name" value="GMC_OxRdtase"/>
</dbReference>
<dbReference type="Gene3D" id="3.30.560.10">
    <property type="entry name" value="Glucose Oxidase, domain 3"/>
    <property type="match status" value="2"/>
</dbReference>
<dbReference type="PIRSF" id="PIRSF000137">
    <property type="entry name" value="Alcohol_oxidase"/>
    <property type="match status" value="1"/>
</dbReference>
<dbReference type="PANTHER" id="PTHR11552">
    <property type="entry name" value="GLUCOSE-METHANOL-CHOLINE GMC OXIDOREDUCTASE"/>
    <property type="match status" value="1"/>
</dbReference>